<evidence type="ECO:0000313" key="4">
    <source>
        <dbReference type="Proteomes" id="UP001161247"/>
    </source>
</evidence>
<dbReference type="InterPro" id="IPR032675">
    <property type="entry name" value="LRR_dom_sf"/>
</dbReference>
<dbReference type="InterPro" id="IPR055414">
    <property type="entry name" value="LRR_R13L4/SHOC2-like"/>
</dbReference>
<keyword evidence="4" id="KW-1185">Reference proteome</keyword>
<dbReference type="SUPFAM" id="SSF52058">
    <property type="entry name" value="L domain-like"/>
    <property type="match status" value="1"/>
</dbReference>
<dbReference type="Gene3D" id="3.80.10.10">
    <property type="entry name" value="Ribonuclease Inhibitor"/>
    <property type="match status" value="1"/>
</dbReference>
<evidence type="ECO:0000259" key="2">
    <source>
        <dbReference type="Pfam" id="PF23598"/>
    </source>
</evidence>
<dbReference type="PANTHER" id="PTHR15140:SF33">
    <property type="entry name" value="LATE BLIGHT RESISTANCE PROTEIN HOMOLOG R1A-3 ISOFORM X1"/>
    <property type="match status" value="1"/>
</dbReference>
<keyword evidence="1" id="KW-0677">Repeat</keyword>
<gene>
    <name evidence="3" type="ORF">OLC1_LOCUS19411</name>
</gene>
<protein>
    <submittedName>
        <fullName evidence="3">OLC1v1012558C1</fullName>
    </submittedName>
</protein>
<dbReference type="PANTHER" id="PTHR15140">
    <property type="entry name" value="TUBULIN-SPECIFIC CHAPERONE E"/>
    <property type="match status" value="1"/>
</dbReference>
<dbReference type="Pfam" id="PF23598">
    <property type="entry name" value="LRR_14"/>
    <property type="match status" value="1"/>
</dbReference>
<reference evidence="3" key="1">
    <citation type="submission" date="2023-03" db="EMBL/GenBank/DDBJ databases">
        <authorList>
            <person name="Julca I."/>
        </authorList>
    </citation>
    <scope>NUCLEOTIDE SEQUENCE</scope>
</reference>
<evidence type="ECO:0000256" key="1">
    <source>
        <dbReference type="ARBA" id="ARBA00022737"/>
    </source>
</evidence>
<dbReference type="AlphaFoldDB" id="A0AAV1DZ76"/>
<feature type="domain" description="Disease resistance R13L4/SHOC-2-like LRR" evidence="2">
    <location>
        <begin position="3"/>
        <end position="208"/>
    </location>
</feature>
<organism evidence="3 4">
    <name type="scientific">Oldenlandia corymbosa var. corymbosa</name>
    <dbReference type="NCBI Taxonomy" id="529605"/>
    <lineage>
        <taxon>Eukaryota</taxon>
        <taxon>Viridiplantae</taxon>
        <taxon>Streptophyta</taxon>
        <taxon>Embryophyta</taxon>
        <taxon>Tracheophyta</taxon>
        <taxon>Spermatophyta</taxon>
        <taxon>Magnoliopsida</taxon>
        <taxon>eudicotyledons</taxon>
        <taxon>Gunneridae</taxon>
        <taxon>Pentapetalae</taxon>
        <taxon>asterids</taxon>
        <taxon>lamiids</taxon>
        <taxon>Gentianales</taxon>
        <taxon>Rubiaceae</taxon>
        <taxon>Rubioideae</taxon>
        <taxon>Spermacoceae</taxon>
        <taxon>Hedyotis-Oldenlandia complex</taxon>
        <taxon>Oldenlandia</taxon>
    </lineage>
</organism>
<name>A0AAV1DZ76_OLDCO</name>
<evidence type="ECO:0000313" key="3">
    <source>
        <dbReference type="EMBL" id="CAI9112165.1"/>
    </source>
</evidence>
<dbReference type="Proteomes" id="UP001161247">
    <property type="component" value="Chromosome 7"/>
</dbReference>
<sequence>MIIPPSFVNLSDLETLYVDGSARVLLPDTLWDMKKLRHLGGTSMWVLPSLIPVANLENLLTLSEVEISSCQIRIGVLKKLPNLRSLICYLDMDGECTVEFFTLNQLESLFVRSSHSILSGLYLPQSLKERSLLWIGLPLSEVSAIERLPSLEFLKLSYSSFSGEKWNMEEEGTFPKLNVLEIKLMVSLERWTTASDDNFPSIETLILNDCPRLEEIPSCIAQSSTLQMIKVNDCPRVINSIKEIHEMQMDLGNEDRRIYLNDQPLTKE</sequence>
<accession>A0AAV1DZ76</accession>
<dbReference type="EMBL" id="OX459124">
    <property type="protein sequence ID" value="CAI9112165.1"/>
    <property type="molecule type" value="Genomic_DNA"/>
</dbReference>
<proteinExistence type="predicted"/>